<gene>
    <name evidence="1" type="ORF">ABWT76_001289</name>
</gene>
<organism evidence="1">
    <name type="scientific">Planktothricoides raciborskii GIHE-MW2</name>
    <dbReference type="NCBI Taxonomy" id="2792601"/>
    <lineage>
        <taxon>Bacteria</taxon>
        <taxon>Bacillati</taxon>
        <taxon>Cyanobacteriota</taxon>
        <taxon>Cyanophyceae</taxon>
        <taxon>Oscillatoriophycideae</taxon>
        <taxon>Oscillatoriales</taxon>
        <taxon>Oscillatoriaceae</taxon>
        <taxon>Planktothricoides</taxon>
    </lineage>
</organism>
<protein>
    <submittedName>
        <fullName evidence="1">Uncharacterized protein</fullName>
    </submittedName>
</protein>
<name>A0AAU8JHZ0_9CYAN</name>
<evidence type="ECO:0000313" key="1">
    <source>
        <dbReference type="EMBL" id="XCM38439.1"/>
    </source>
</evidence>
<proteinExistence type="predicted"/>
<dbReference type="EMBL" id="CP159837">
    <property type="protein sequence ID" value="XCM38439.1"/>
    <property type="molecule type" value="Genomic_DNA"/>
</dbReference>
<dbReference type="RefSeq" id="WP_156331907.1">
    <property type="nucleotide sequence ID" value="NZ_CP159837.1"/>
</dbReference>
<dbReference type="AlphaFoldDB" id="A0AAU8JHZ0"/>
<sequence length="53" mass="6051">MTTQAKARFLLARQRQRQRNRQDSQVTLLAQQTGLSSGTSDVTDFISDRNQII</sequence>
<reference evidence="1" key="1">
    <citation type="submission" date="2024-07" db="EMBL/GenBank/DDBJ databases">
        <authorList>
            <person name="Kim Y.J."/>
            <person name="Jeong J.Y."/>
        </authorList>
    </citation>
    <scope>NUCLEOTIDE SEQUENCE</scope>
    <source>
        <strain evidence="1">GIHE-MW2</strain>
    </source>
</reference>
<accession>A0AAU8JHZ0</accession>